<accession>A0A645ID96</accession>
<name>A0A645ID96_9ZZZZ</name>
<comment type="caution">
    <text evidence="2">The sequence shown here is derived from an EMBL/GenBank/DDBJ whole genome shotgun (WGS) entry which is preliminary data.</text>
</comment>
<dbReference type="EMBL" id="VSSQ01112363">
    <property type="protein sequence ID" value="MPN49275.1"/>
    <property type="molecule type" value="Genomic_DNA"/>
</dbReference>
<protein>
    <recommendedName>
        <fullName evidence="1">Histidine kinase/HSP90-like ATPase domain-containing protein</fullName>
    </recommendedName>
</protein>
<reference evidence="2" key="1">
    <citation type="submission" date="2019-08" db="EMBL/GenBank/DDBJ databases">
        <authorList>
            <person name="Kucharzyk K."/>
            <person name="Murdoch R.W."/>
            <person name="Higgins S."/>
            <person name="Loffler F."/>
        </authorList>
    </citation>
    <scope>NUCLEOTIDE SEQUENCE</scope>
</reference>
<dbReference type="GO" id="GO:0016772">
    <property type="term" value="F:transferase activity, transferring phosphorus-containing groups"/>
    <property type="evidence" value="ECO:0007669"/>
    <property type="project" value="InterPro"/>
</dbReference>
<dbReference type="Gene3D" id="3.30.565.10">
    <property type="entry name" value="Histidine kinase-like ATPase, C-terminal domain"/>
    <property type="match status" value="1"/>
</dbReference>
<dbReference type="InterPro" id="IPR036890">
    <property type="entry name" value="HATPase_C_sf"/>
</dbReference>
<dbReference type="InterPro" id="IPR003594">
    <property type="entry name" value="HATPase_dom"/>
</dbReference>
<dbReference type="SUPFAM" id="SSF55874">
    <property type="entry name" value="ATPase domain of HSP90 chaperone/DNA topoisomerase II/histidine kinase"/>
    <property type="match status" value="1"/>
</dbReference>
<evidence type="ECO:0000259" key="1">
    <source>
        <dbReference type="Pfam" id="PF02518"/>
    </source>
</evidence>
<dbReference type="InterPro" id="IPR004358">
    <property type="entry name" value="Sig_transdc_His_kin-like_C"/>
</dbReference>
<dbReference type="Pfam" id="PF02518">
    <property type="entry name" value="HATPase_c"/>
    <property type="match status" value="1"/>
</dbReference>
<evidence type="ECO:0000313" key="2">
    <source>
        <dbReference type="EMBL" id="MPN49275.1"/>
    </source>
</evidence>
<proteinExistence type="predicted"/>
<gene>
    <name evidence="2" type="ORF">SDC9_196892</name>
</gene>
<sequence>MDKVFVKFGKHSATPTGDEISTGLGLLIAKQIINLSNGEIKLESEEGKGAKFIIEFKAEYLESYS</sequence>
<dbReference type="AlphaFoldDB" id="A0A645ID96"/>
<feature type="domain" description="Histidine kinase/HSP90-like ATPase" evidence="1">
    <location>
        <begin position="3"/>
        <end position="58"/>
    </location>
</feature>
<dbReference type="PRINTS" id="PR00344">
    <property type="entry name" value="BCTRLSENSOR"/>
</dbReference>
<organism evidence="2">
    <name type="scientific">bioreactor metagenome</name>
    <dbReference type="NCBI Taxonomy" id="1076179"/>
    <lineage>
        <taxon>unclassified sequences</taxon>
        <taxon>metagenomes</taxon>
        <taxon>ecological metagenomes</taxon>
    </lineage>
</organism>